<dbReference type="RefSeq" id="WP_211470483.1">
    <property type="nucleotide sequence ID" value="NZ_JAGSXH010000108.1"/>
</dbReference>
<comment type="caution">
    <text evidence="1">The sequence shown here is derived from an EMBL/GenBank/DDBJ whole genome shotgun (WGS) entry which is preliminary data.</text>
</comment>
<dbReference type="AlphaFoldDB" id="A0A8J7WSZ7"/>
<gene>
    <name evidence="1" type="ORF">KGA66_22950</name>
</gene>
<organism evidence="1 2">
    <name type="scientific">Actinocrinis puniceicyclus</name>
    <dbReference type="NCBI Taxonomy" id="977794"/>
    <lineage>
        <taxon>Bacteria</taxon>
        <taxon>Bacillati</taxon>
        <taxon>Actinomycetota</taxon>
        <taxon>Actinomycetes</taxon>
        <taxon>Catenulisporales</taxon>
        <taxon>Actinospicaceae</taxon>
        <taxon>Actinocrinis</taxon>
    </lineage>
</organism>
<keyword evidence="2" id="KW-1185">Reference proteome</keyword>
<protein>
    <submittedName>
        <fullName evidence="1">Uncharacterized protein</fullName>
    </submittedName>
</protein>
<sequence>MATTTGPTKRQSPLKIDPATDELISQGAHFLGMTKKDFVAEATRVYLEQQRERIRAGMIESMKVLDGSLTATVTALTGLPPERIAELGGTGDWDR</sequence>
<accession>A0A8J7WSZ7</accession>
<dbReference type="EMBL" id="JAGSXH010000108">
    <property type="protein sequence ID" value="MBS2965922.1"/>
    <property type="molecule type" value="Genomic_DNA"/>
</dbReference>
<evidence type="ECO:0000313" key="2">
    <source>
        <dbReference type="Proteomes" id="UP000677913"/>
    </source>
</evidence>
<evidence type="ECO:0000313" key="1">
    <source>
        <dbReference type="EMBL" id="MBS2965922.1"/>
    </source>
</evidence>
<reference evidence="1" key="1">
    <citation type="submission" date="2021-04" db="EMBL/GenBank/DDBJ databases">
        <title>Genome based classification of Actinospica acidithermotolerans sp. nov., an actinobacterium isolated from an Indonesian hot spring.</title>
        <authorList>
            <person name="Kusuma A.B."/>
            <person name="Putra K.E."/>
            <person name="Nafisah S."/>
            <person name="Loh J."/>
            <person name="Nouioui I."/>
            <person name="Goodfellow M."/>
        </authorList>
    </citation>
    <scope>NUCLEOTIDE SEQUENCE</scope>
    <source>
        <strain evidence="1">DSM 45618</strain>
    </source>
</reference>
<name>A0A8J7WSZ7_9ACTN</name>
<proteinExistence type="predicted"/>
<dbReference type="Proteomes" id="UP000677913">
    <property type="component" value="Unassembled WGS sequence"/>
</dbReference>